<evidence type="ECO:0000259" key="4">
    <source>
        <dbReference type="SMART" id="SM00797"/>
    </source>
</evidence>
<feature type="domain" description="Carboxyltransferase" evidence="4">
    <location>
        <begin position="26"/>
        <end position="307"/>
    </location>
</feature>
<dbReference type="SUPFAM" id="SSF50891">
    <property type="entry name" value="Cyclophilin-like"/>
    <property type="match status" value="1"/>
</dbReference>
<evidence type="ECO:0000256" key="3">
    <source>
        <dbReference type="ARBA" id="ARBA00022840"/>
    </source>
</evidence>
<dbReference type="PANTHER" id="PTHR43309">
    <property type="entry name" value="5-OXOPROLINASE SUBUNIT C"/>
    <property type="match status" value="1"/>
</dbReference>
<evidence type="ECO:0000256" key="1">
    <source>
        <dbReference type="ARBA" id="ARBA00022741"/>
    </source>
</evidence>
<dbReference type="Gene3D" id="2.40.100.10">
    <property type="entry name" value="Cyclophilin-like"/>
    <property type="match status" value="1"/>
</dbReference>
<dbReference type="InterPro" id="IPR052708">
    <property type="entry name" value="PxpC"/>
</dbReference>
<dbReference type="AlphaFoldDB" id="A0A8I1GHK5"/>
<keyword evidence="1" id="KW-0547">Nucleotide-binding</keyword>
<dbReference type="NCBIfam" id="TIGR00724">
    <property type="entry name" value="urea_amlyse_rel"/>
    <property type="match status" value="1"/>
</dbReference>
<dbReference type="GO" id="GO:0016740">
    <property type="term" value="F:transferase activity"/>
    <property type="evidence" value="ECO:0007669"/>
    <property type="project" value="UniProtKB-KW"/>
</dbReference>
<dbReference type="RefSeq" id="WP_037236730.1">
    <property type="nucleotide sequence ID" value="NZ_JAEMUK010000083.1"/>
</dbReference>
<dbReference type="EMBL" id="JAEMUK010000083">
    <property type="protein sequence ID" value="MBJ7545018.1"/>
    <property type="molecule type" value="Genomic_DNA"/>
</dbReference>
<dbReference type="Proteomes" id="UP000623250">
    <property type="component" value="Unassembled WGS sequence"/>
</dbReference>
<dbReference type="SMART" id="SM00797">
    <property type="entry name" value="AHS2"/>
    <property type="match status" value="1"/>
</dbReference>
<dbReference type="GO" id="GO:0016787">
    <property type="term" value="F:hydrolase activity"/>
    <property type="evidence" value="ECO:0007669"/>
    <property type="project" value="UniProtKB-KW"/>
</dbReference>
<proteinExistence type="predicted"/>
<keyword evidence="3" id="KW-0067">ATP-binding</keyword>
<comment type="caution">
    <text evidence="5">The sequence shown here is derived from an EMBL/GenBank/DDBJ whole genome shotgun (WGS) entry which is preliminary data.</text>
</comment>
<evidence type="ECO:0000256" key="2">
    <source>
        <dbReference type="ARBA" id="ARBA00022801"/>
    </source>
</evidence>
<accession>A0A8I1GHK5</accession>
<dbReference type="Pfam" id="PF02626">
    <property type="entry name" value="CT_A_B"/>
    <property type="match status" value="1"/>
</dbReference>
<dbReference type="GO" id="GO:0005524">
    <property type="term" value="F:ATP binding"/>
    <property type="evidence" value="ECO:0007669"/>
    <property type="project" value="UniProtKB-KW"/>
</dbReference>
<keyword evidence="2" id="KW-0378">Hydrolase</keyword>
<dbReference type="InterPro" id="IPR029000">
    <property type="entry name" value="Cyclophilin-like_dom_sf"/>
</dbReference>
<evidence type="ECO:0000313" key="6">
    <source>
        <dbReference type="Proteomes" id="UP000623250"/>
    </source>
</evidence>
<keyword evidence="6" id="KW-1185">Reference proteome</keyword>
<protein>
    <submittedName>
        <fullName evidence="5">Biotin-dependent carboxyltransferase family protein</fullName>
    </submittedName>
</protein>
<dbReference type="InterPro" id="IPR003778">
    <property type="entry name" value="CT_A_B"/>
</dbReference>
<reference evidence="5 6" key="1">
    <citation type="submission" date="2020-12" db="EMBL/GenBank/DDBJ databases">
        <title>Revised draft genomes of Rhodomicrobium vannielii ATCC 17100 and Rhodomicrobium udaipurense JA643.</title>
        <authorList>
            <person name="Conners E.M."/>
            <person name="Davenport E.J."/>
            <person name="Bose A."/>
        </authorList>
    </citation>
    <scope>NUCLEOTIDE SEQUENCE [LARGE SCALE GENOMIC DNA]</scope>
    <source>
        <strain evidence="5 6">JA643</strain>
    </source>
</reference>
<gene>
    <name evidence="5" type="ORF">JDN41_15795</name>
</gene>
<name>A0A8I1GHK5_9HYPH</name>
<dbReference type="PANTHER" id="PTHR43309:SF3">
    <property type="entry name" value="5-OXOPROLINASE SUBUNIT C"/>
    <property type="match status" value="1"/>
</dbReference>
<sequence length="345" mass="35599">MRPALTIVDPGFAATIQDRGRVGWQRFGVPVSGALDPEALAVANILAGNTSDCAAIEVMGAGLRLRVDAEGMTLAVAGCAAPLRIERAGAAVSVAPLRSFTAHRGEVLRFPPPKNGAVYYIASAGGFDIPAVLGSRSTYMRARLGGIEGRALRAGDTISLMREAAPGTPPLLLDASFDAPKSLRIMRGPNADYFAASAFEALLGGAYTVTPASDRMGLRLDGKPLDRAKPGEVLSQGTTAGALQVPPDGQPILLLADRQTTGGYPRIATVIGADIAAAGRLVAGMAVRFAEVGREEAVAALKARAEWLAALKSRLRPVPDNALTAERLLGENLIGGVTAGEGGEM</sequence>
<organism evidence="5 6">
    <name type="scientific">Rhodomicrobium udaipurense</name>
    <dbReference type="NCBI Taxonomy" id="1202716"/>
    <lineage>
        <taxon>Bacteria</taxon>
        <taxon>Pseudomonadati</taxon>
        <taxon>Pseudomonadota</taxon>
        <taxon>Alphaproteobacteria</taxon>
        <taxon>Hyphomicrobiales</taxon>
        <taxon>Hyphomicrobiaceae</taxon>
        <taxon>Rhodomicrobium</taxon>
    </lineage>
</organism>
<keyword evidence="5" id="KW-0808">Transferase</keyword>
<evidence type="ECO:0000313" key="5">
    <source>
        <dbReference type="EMBL" id="MBJ7545018.1"/>
    </source>
</evidence>